<dbReference type="RefSeq" id="WP_166870129.1">
    <property type="nucleotide sequence ID" value="NZ_WHJH01000001.1"/>
</dbReference>
<feature type="signal peptide" evidence="1">
    <location>
        <begin position="1"/>
        <end position="27"/>
    </location>
</feature>
<organism evidence="2 3">
    <name type="scientific">Massilia mucilaginosa</name>
    <dbReference type="NCBI Taxonomy" id="2609282"/>
    <lineage>
        <taxon>Bacteria</taxon>
        <taxon>Pseudomonadati</taxon>
        <taxon>Pseudomonadota</taxon>
        <taxon>Betaproteobacteria</taxon>
        <taxon>Burkholderiales</taxon>
        <taxon>Oxalobacteraceae</taxon>
        <taxon>Telluria group</taxon>
        <taxon>Massilia</taxon>
    </lineage>
</organism>
<proteinExistence type="predicted"/>
<gene>
    <name evidence="2" type="ORF">F2P45_02175</name>
</gene>
<keyword evidence="1" id="KW-0732">Signal</keyword>
<dbReference type="Proteomes" id="UP000609726">
    <property type="component" value="Unassembled WGS sequence"/>
</dbReference>
<dbReference type="EMBL" id="WHJH01000001">
    <property type="protein sequence ID" value="NHZ87843.1"/>
    <property type="molecule type" value="Genomic_DNA"/>
</dbReference>
<name>A0ABX0NLZ9_9BURK</name>
<evidence type="ECO:0000313" key="2">
    <source>
        <dbReference type="EMBL" id="NHZ87843.1"/>
    </source>
</evidence>
<protein>
    <recommendedName>
        <fullName evidence="4">DUF2059 domain-containing protein</fullName>
    </recommendedName>
</protein>
<accession>A0ABX0NLZ9</accession>
<keyword evidence="3" id="KW-1185">Reference proteome</keyword>
<evidence type="ECO:0008006" key="4">
    <source>
        <dbReference type="Google" id="ProtNLM"/>
    </source>
</evidence>
<feature type="chain" id="PRO_5046875576" description="DUF2059 domain-containing protein" evidence="1">
    <location>
        <begin position="28"/>
        <end position="310"/>
    </location>
</feature>
<evidence type="ECO:0000313" key="3">
    <source>
        <dbReference type="Proteomes" id="UP000609726"/>
    </source>
</evidence>
<reference evidence="2 3" key="1">
    <citation type="submission" date="2019-10" db="EMBL/GenBank/DDBJ databases">
        <title>Taxonomy of Antarctic Massilia spp.: description of Massilia rubra sp. nov., Massilia aquatica sp. nov., Massilia mucilaginosa sp. nov., Massilia frigida sp. nov. isolated from streams, lakes and regoliths.</title>
        <authorList>
            <person name="Holochova P."/>
            <person name="Sedlacek I."/>
            <person name="Kralova S."/>
            <person name="Maslanova I."/>
            <person name="Busse H.-J."/>
            <person name="Stankova E."/>
            <person name="Vrbovska V."/>
            <person name="Kovarovic V."/>
            <person name="Bartak M."/>
            <person name="Svec P."/>
            <person name="Pantucek R."/>
        </authorList>
    </citation>
    <scope>NUCLEOTIDE SEQUENCE [LARGE SCALE GENOMIC DNA]</scope>
    <source>
        <strain evidence="2 3">CCM 8733</strain>
    </source>
</reference>
<sequence>MHASLISAGRYAATAFVFTLAMAQAHAAPATKETLHRYFEVSKISSLTDNVVDTMSAVKAKEWKEETKPKEKAKKKAMYDQTNKIIRKYVKWSALEPIAIETYQKELEEADVQEMIVHAQSPVGQIITNKMTPAIIKQLPEVGKYLEERVEALSAQKPGAPAPAPLPPAPPANRKEALARTLMLEMPGAREEFTAMMATMSERMMESVAVLVGEDSATGMEAETRRLATLFKEQVTFEEIVALKARAIGNDLSEADLSAVIEDNKKPARRAQLIKAKKAEAAMQERMNTYLQETVFPVMVPELMKAMDKK</sequence>
<comment type="caution">
    <text evidence="2">The sequence shown here is derived from an EMBL/GenBank/DDBJ whole genome shotgun (WGS) entry which is preliminary data.</text>
</comment>
<evidence type="ECO:0000256" key="1">
    <source>
        <dbReference type="SAM" id="SignalP"/>
    </source>
</evidence>